<keyword evidence="9" id="KW-0349">Heme</keyword>
<dbReference type="AlphaFoldDB" id="A0AAN7UQT6"/>
<dbReference type="GO" id="GO:0098552">
    <property type="term" value="C:side of membrane"/>
    <property type="evidence" value="ECO:0007669"/>
    <property type="project" value="UniProtKB-KW"/>
</dbReference>
<dbReference type="GO" id="GO:0046872">
    <property type="term" value="F:metal ion binding"/>
    <property type="evidence" value="ECO:0007669"/>
    <property type="project" value="UniProtKB-UniRule"/>
</dbReference>
<dbReference type="Proteomes" id="UP001305414">
    <property type="component" value="Unassembled WGS sequence"/>
</dbReference>
<proteinExistence type="inferred from homology"/>
<reference evidence="12 13" key="1">
    <citation type="submission" date="2023-10" db="EMBL/GenBank/DDBJ databases">
        <title>Draft genome sequence of Xylaria bambusicola isolate GMP-LS, the root and basal stem rot pathogen of sugarcane in Indonesia.</title>
        <authorList>
            <person name="Selvaraj P."/>
            <person name="Muralishankar V."/>
            <person name="Muruganantham S."/>
            <person name="Sp S."/>
            <person name="Haryani S."/>
            <person name="Lau K.J.X."/>
            <person name="Naqvi N.I."/>
        </authorList>
    </citation>
    <scope>NUCLEOTIDE SEQUENCE [LARGE SCALE GENOMIC DNA]</scope>
    <source>
        <strain evidence="12">GMP-LS</strain>
    </source>
</reference>
<evidence type="ECO:0000256" key="7">
    <source>
        <dbReference type="ARBA" id="ARBA00023157"/>
    </source>
</evidence>
<feature type="domain" description="CFEM" evidence="11">
    <location>
        <begin position="1"/>
        <end position="64"/>
    </location>
</feature>
<evidence type="ECO:0000256" key="9">
    <source>
        <dbReference type="PROSITE-ProRule" id="PRU01356"/>
    </source>
</evidence>
<sequence>MQFTLAALATLVAAVSAQTWEDIPACAQPCILDAVAEVTNCGSTDYKCICTFNSIRHPLRNYNI</sequence>
<gene>
    <name evidence="12" type="ORF">RRF57_001475</name>
</gene>
<keyword evidence="4" id="KW-0964">Secreted</keyword>
<feature type="disulfide bond" evidence="9">
    <location>
        <begin position="41"/>
        <end position="48"/>
    </location>
</feature>
<evidence type="ECO:0000256" key="8">
    <source>
        <dbReference type="ARBA" id="ARBA00023288"/>
    </source>
</evidence>
<protein>
    <recommendedName>
        <fullName evidence="11">CFEM domain-containing protein</fullName>
    </recommendedName>
</protein>
<dbReference type="Pfam" id="PF05730">
    <property type="entry name" value="CFEM"/>
    <property type="match status" value="1"/>
</dbReference>
<comment type="caution">
    <text evidence="9">Lacks conserved residue(s) required for the propagation of feature annotation.</text>
</comment>
<evidence type="ECO:0000256" key="10">
    <source>
        <dbReference type="SAM" id="SignalP"/>
    </source>
</evidence>
<keyword evidence="13" id="KW-1185">Reference proteome</keyword>
<feature type="binding site" description="axial binding residue" evidence="9">
    <location>
        <position position="45"/>
    </location>
    <ligand>
        <name>heme</name>
        <dbReference type="ChEBI" id="CHEBI:30413"/>
    </ligand>
    <ligandPart>
        <name>Fe</name>
        <dbReference type="ChEBI" id="CHEBI:18248"/>
    </ligandPart>
</feature>
<evidence type="ECO:0000256" key="3">
    <source>
        <dbReference type="ARBA" id="ARBA00010031"/>
    </source>
</evidence>
<keyword evidence="6 10" id="KW-0732">Signal</keyword>
<evidence type="ECO:0000259" key="11">
    <source>
        <dbReference type="PROSITE" id="PS52012"/>
    </source>
</evidence>
<evidence type="ECO:0000256" key="1">
    <source>
        <dbReference type="ARBA" id="ARBA00004589"/>
    </source>
</evidence>
<feature type="signal peptide" evidence="10">
    <location>
        <begin position="1"/>
        <end position="17"/>
    </location>
</feature>
<keyword evidence="7 9" id="KW-1015">Disulfide bond</keyword>
<dbReference type="InterPro" id="IPR008427">
    <property type="entry name" value="Extracellular_membr_CFEM_dom"/>
</dbReference>
<keyword evidence="5" id="KW-0325">Glycoprotein</keyword>
<evidence type="ECO:0000256" key="2">
    <source>
        <dbReference type="ARBA" id="ARBA00004613"/>
    </source>
</evidence>
<evidence type="ECO:0000256" key="5">
    <source>
        <dbReference type="ARBA" id="ARBA00022622"/>
    </source>
</evidence>
<keyword evidence="8" id="KW-0449">Lipoprotein</keyword>
<organism evidence="12 13">
    <name type="scientific">Xylaria bambusicola</name>
    <dbReference type="NCBI Taxonomy" id="326684"/>
    <lineage>
        <taxon>Eukaryota</taxon>
        <taxon>Fungi</taxon>
        <taxon>Dikarya</taxon>
        <taxon>Ascomycota</taxon>
        <taxon>Pezizomycotina</taxon>
        <taxon>Sordariomycetes</taxon>
        <taxon>Xylariomycetidae</taxon>
        <taxon>Xylariales</taxon>
        <taxon>Xylariaceae</taxon>
        <taxon>Xylaria</taxon>
    </lineage>
</organism>
<comment type="caution">
    <text evidence="12">The sequence shown here is derived from an EMBL/GenBank/DDBJ whole genome shotgun (WGS) entry which is preliminary data.</text>
</comment>
<keyword evidence="9" id="KW-0479">Metal-binding</keyword>
<keyword evidence="5" id="KW-0336">GPI-anchor</keyword>
<evidence type="ECO:0000313" key="13">
    <source>
        <dbReference type="Proteomes" id="UP001305414"/>
    </source>
</evidence>
<comment type="subcellular location">
    <subcellularLocation>
        <location evidence="1">Membrane</location>
        <topology evidence="1">Lipid-anchor</topology>
        <topology evidence="1">GPI-anchor</topology>
    </subcellularLocation>
    <subcellularLocation>
        <location evidence="2">Secreted</location>
    </subcellularLocation>
</comment>
<keyword evidence="9" id="KW-0408">Iron</keyword>
<evidence type="ECO:0000256" key="4">
    <source>
        <dbReference type="ARBA" id="ARBA00022525"/>
    </source>
</evidence>
<evidence type="ECO:0000256" key="6">
    <source>
        <dbReference type="ARBA" id="ARBA00022729"/>
    </source>
</evidence>
<name>A0AAN7UQT6_9PEZI</name>
<dbReference type="EMBL" id="JAWHQM010000002">
    <property type="protein sequence ID" value="KAK5625759.1"/>
    <property type="molecule type" value="Genomic_DNA"/>
</dbReference>
<evidence type="ECO:0000313" key="12">
    <source>
        <dbReference type="EMBL" id="KAK5625759.1"/>
    </source>
</evidence>
<comment type="similarity">
    <text evidence="3">Belongs to the RBT5 family.</text>
</comment>
<keyword evidence="5" id="KW-0472">Membrane</keyword>
<dbReference type="GO" id="GO:0005576">
    <property type="term" value="C:extracellular region"/>
    <property type="evidence" value="ECO:0007669"/>
    <property type="project" value="UniProtKB-SubCell"/>
</dbReference>
<dbReference type="PROSITE" id="PS52012">
    <property type="entry name" value="CFEM"/>
    <property type="match status" value="1"/>
</dbReference>
<feature type="chain" id="PRO_5042960419" description="CFEM domain-containing protein" evidence="10">
    <location>
        <begin position="18"/>
        <end position="64"/>
    </location>
</feature>
<accession>A0AAN7UQT6</accession>